<feature type="compositionally biased region" description="Acidic residues" evidence="2">
    <location>
        <begin position="143"/>
        <end position="154"/>
    </location>
</feature>
<gene>
    <name evidence="5" type="ORF">B0H67DRAFT_648936</name>
</gene>
<dbReference type="Pfam" id="PF13087">
    <property type="entry name" value="AAA_12"/>
    <property type="match status" value="1"/>
</dbReference>
<proteinExistence type="predicted"/>
<keyword evidence="1" id="KW-0547">Nucleotide-binding</keyword>
<dbReference type="EMBL" id="JAUKUA010000007">
    <property type="protein sequence ID" value="KAK0704507.1"/>
    <property type="molecule type" value="Genomic_DNA"/>
</dbReference>
<keyword evidence="6" id="KW-1185">Reference proteome</keyword>
<dbReference type="InterPro" id="IPR027417">
    <property type="entry name" value="P-loop_NTPase"/>
</dbReference>
<dbReference type="SUPFAM" id="SSF52540">
    <property type="entry name" value="P-loop containing nucleoside triphosphate hydrolases"/>
    <property type="match status" value="1"/>
</dbReference>
<feature type="domain" description="DNA2/NAM7 helicase helicase" evidence="3">
    <location>
        <begin position="428"/>
        <end position="514"/>
    </location>
</feature>
<dbReference type="GO" id="GO:0016787">
    <property type="term" value="F:hydrolase activity"/>
    <property type="evidence" value="ECO:0007669"/>
    <property type="project" value="UniProtKB-KW"/>
</dbReference>
<feature type="compositionally biased region" description="Polar residues" evidence="2">
    <location>
        <begin position="47"/>
        <end position="64"/>
    </location>
</feature>
<dbReference type="PANTHER" id="PTHR10887:SF322">
    <property type="entry name" value="HELICASE MOV-10"/>
    <property type="match status" value="1"/>
</dbReference>
<feature type="region of interest" description="Disordered" evidence="2">
    <location>
        <begin position="101"/>
        <end position="162"/>
    </location>
</feature>
<dbReference type="InterPro" id="IPR041679">
    <property type="entry name" value="DNA2/NAM7-like_C"/>
</dbReference>
<dbReference type="Proteomes" id="UP001172102">
    <property type="component" value="Unassembled WGS sequence"/>
</dbReference>
<dbReference type="InterPro" id="IPR041677">
    <property type="entry name" value="DNA2/NAM7_AAA_11"/>
</dbReference>
<comment type="caution">
    <text evidence="5">The sequence shown here is derived from an EMBL/GenBank/DDBJ whole genome shotgun (WGS) entry which is preliminary data.</text>
</comment>
<protein>
    <submittedName>
        <fullName evidence="5">P-loop containing nucleoside triphosphate hydrolase protein</fullName>
    </submittedName>
</protein>
<dbReference type="Gene3D" id="3.40.50.300">
    <property type="entry name" value="P-loop containing nucleotide triphosphate hydrolases"/>
    <property type="match status" value="2"/>
</dbReference>
<feature type="compositionally biased region" description="Basic and acidic residues" evidence="2">
    <location>
        <begin position="69"/>
        <end position="84"/>
    </location>
</feature>
<keyword evidence="5" id="KW-0378">Hydrolase</keyword>
<evidence type="ECO:0000313" key="6">
    <source>
        <dbReference type="Proteomes" id="UP001172102"/>
    </source>
</evidence>
<organism evidence="5 6">
    <name type="scientific">Lasiosphaeris hirsuta</name>
    <dbReference type="NCBI Taxonomy" id="260670"/>
    <lineage>
        <taxon>Eukaryota</taxon>
        <taxon>Fungi</taxon>
        <taxon>Dikarya</taxon>
        <taxon>Ascomycota</taxon>
        <taxon>Pezizomycotina</taxon>
        <taxon>Sordariomycetes</taxon>
        <taxon>Sordariomycetidae</taxon>
        <taxon>Sordariales</taxon>
        <taxon>Lasiosphaeriaceae</taxon>
        <taxon>Lasiosphaeris</taxon>
    </lineage>
</organism>
<feature type="region of interest" description="Disordered" evidence="2">
    <location>
        <begin position="1"/>
        <end position="87"/>
    </location>
</feature>
<dbReference type="InterPro" id="IPR047187">
    <property type="entry name" value="SF1_C_Upf1"/>
</dbReference>
<evidence type="ECO:0000259" key="3">
    <source>
        <dbReference type="Pfam" id="PF13086"/>
    </source>
</evidence>
<dbReference type="GO" id="GO:0004386">
    <property type="term" value="F:helicase activity"/>
    <property type="evidence" value="ECO:0007669"/>
    <property type="project" value="InterPro"/>
</dbReference>
<keyword evidence="1" id="KW-0067">ATP-binding</keyword>
<feature type="compositionally biased region" description="Polar residues" evidence="2">
    <location>
        <begin position="105"/>
        <end position="115"/>
    </location>
</feature>
<evidence type="ECO:0000313" key="5">
    <source>
        <dbReference type="EMBL" id="KAK0704507.1"/>
    </source>
</evidence>
<dbReference type="Pfam" id="PF13086">
    <property type="entry name" value="AAA_11"/>
    <property type="match status" value="1"/>
</dbReference>
<evidence type="ECO:0000256" key="1">
    <source>
        <dbReference type="ARBA" id="ARBA00022806"/>
    </source>
</evidence>
<accession>A0AA39ZVI9</accession>
<dbReference type="PANTHER" id="PTHR10887">
    <property type="entry name" value="DNA2/NAM7 HELICASE FAMILY"/>
    <property type="match status" value="1"/>
</dbReference>
<dbReference type="CDD" id="cd18808">
    <property type="entry name" value="SF1_C_Upf1"/>
    <property type="match status" value="1"/>
</dbReference>
<feature type="domain" description="DNA2/NAM7 helicase-like C-terminal" evidence="4">
    <location>
        <begin position="699"/>
        <end position="885"/>
    </location>
</feature>
<dbReference type="AlphaFoldDB" id="A0AA39ZVI9"/>
<evidence type="ECO:0000256" key="2">
    <source>
        <dbReference type="SAM" id="MobiDB-lite"/>
    </source>
</evidence>
<evidence type="ECO:0000259" key="4">
    <source>
        <dbReference type="Pfam" id="PF13087"/>
    </source>
</evidence>
<sequence>MEKFPPLPTAPDLGPNFPRPNPKPKASGSAFVRQPRTSKAIPIINPMSGQASVTQSKALETTSKAVPIRAREDNEWQKEAEKKKAQAHAVLAAQLARAKIEQAQAADSQPQTQKGGQNGVQMRHPLPPKPPQSLRKPRFTVPDSDDEDASEPTDSEPSLDVYATPFVPSNVQIINTLPGRVHHTFPARDIDFSSYASSTLGHALLPAVPALDSAYSYEAVAAKNPLLTPMGYEEYFRFHLESEMQHQAKENQMYSLYAHEGCLEFLSDKQARVTMVVPGLRENTPYLEEDDIVELRQLRADMNGRLIEGCFYGNANGIMTSASWTENIYLARVTAVVRATETVVLLASDLTLQASEVLLGHSADQMLPPQHTLRFNVQFPVMAHRAHATLSVLPHYWLQSILFPTEADCNLQANAHLGIFSPALLDRQLNVEQSIAVANVCAQNYGVLPYLISGPPGTGKTKTMIEMALQLINNVPAASHILVCAPSDPAADTLANRLRSYVRPDEMLRLNRPTRTFEEVPDTLLPYCCVSGDMFALPAFAQLLSYKLVVTTCRDAALLLFARLSNTDLHAVEHGLRAQIHPTAPAPAKVPLHWSALLIDEAAQATEPECLVPLWVVAPPASAPAVAFTPLLVMAGDEHQLNPRTSLPHSPLTRSLFARLFARPVYADHPLARRFRAAAGSLLPPDALSAPSPMLRPAFTNLVRNYRSHPAILAVPSALFYSDTLLPCAQPTATTHRLAAWPGWPNQALRWPVLFHANASPDDRERERGGWVNLGEAALAVDYARRLVAEAGVRQEDVCVMSAFAAQVRVLRRAMRAAGLWGVSVGPAEAFQGLEFGVVILCVTRSRRRFVARDRAWGWGVLGMPNLMNVALTRAQFGLVVVGSREVLVEEDENWRAVVRFCDRNGLSVGEGPREPGGETTVLERELLKWTGAALPATG</sequence>
<dbReference type="InterPro" id="IPR045055">
    <property type="entry name" value="DNA2/NAM7-like"/>
</dbReference>
<dbReference type="GO" id="GO:0035194">
    <property type="term" value="P:regulatory ncRNA-mediated post-transcriptional gene silencing"/>
    <property type="evidence" value="ECO:0007669"/>
    <property type="project" value="TreeGrafter"/>
</dbReference>
<name>A0AA39ZVI9_9PEZI</name>
<reference evidence="5" key="1">
    <citation type="submission" date="2023-06" db="EMBL/GenBank/DDBJ databases">
        <title>Genome-scale phylogeny and comparative genomics of the fungal order Sordariales.</title>
        <authorList>
            <consortium name="Lawrence Berkeley National Laboratory"/>
            <person name="Hensen N."/>
            <person name="Bonometti L."/>
            <person name="Westerberg I."/>
            <person name="Brannstrom I.O."/>
            <person name="Guillou S."/>
            <person name="Cros-Aarteil S."/>
            <person name="Calhoun S."/>
            <person name="Haridas S."/>
            <person name="Kuo A."/>
            <person name="Mondo S."/>
            <person name="Pangilinan J."/>
            <person name="Riley R."/>
            <person name="Labutti K."/>
            <person name="Andreopoulos B."/>
            <person name="Lipzen A."/>
            <person name="Chen C."/>
            <person name="Yanf M."/>
            <person name="Daum C."/>
            <person name="Ng V."/>
            <person name="Clum A."/>
            <person name="Steindorff A."/>
            <person name="Ohm R."/>
            <person name="Martin F."/>
            <person name="Silar P."/>
            <person name="Natvig D."/>
            <person name="Lalanne C."/>
            <person name="Gautier V."/>
            <person name="Ament-Velasquez S.L."/>
            <person name="Kruys A."/>
            <person name="Hutchinson M.I."/>
            <person name="Powell A.J."/>
            <person name="Barry K."/>
            <person name="Miller A.N."/>
            <person name="Grigoriev I.V."/>
            <person name="Debuchy R."/>
            <person name="Gladieux P."/>
            <person name="Thoren M.H."/>
            <person name="Johannesson H."/>
        </authorList>
    </citation>
    <scope>NUCLEOTIDE SEQUENCE</scope>
    <source>
        <strain evidence="5">SMH4607-1</strain>
    </source>
</reference>
<keyword evidence="1" id="KW-0347">Helicase</keyword>
<dbReference type="GO" id="GO:0005829">
    <property type="term" value="C:cytosol"/>
    <property type="evidence" value="ECO:0007669"/>
    <property type="project" value="TreeGrafter"/>
</dbReference>